<protein>
    <submittedName>
        <fullName evidence="1">Uncharacterized protein</fullName>
    </submittedName>
</protein>
<sequence>MQILTCDNDQSNFKDIVQPEEPNKEEAPEFELKPLLEELKYAYLGNQQTYPVVISSQLTHDQENNLLYVLKRHKTTFGWTLKDIKGINPLICTHRIHLEKNAKTTRQPQRRLNPHMKQVVKNEVLKLLDV</sequence>
<evidence type="ECO:0000313" key="1">
    <source>
        <dbReference type="EMBL" id="KAH9717140.1"/>
    </source>
</evidence>
<organism evidence="1 2">
    <name type="scientific">Citrus sinensis</name>
    <name type="common">Sweet orange</name>
    <name type="synonym">Citrus aurantium var. sinensis</name>
    <dbReference type="NCBI Taxonomy" id="2711"/>
    <lineage>
        <taxon>Eukaryota</taxon>
        <taxon>Viridiplantae</taxon>
        <taxon>Streptophyta</taxon>
        <taxon>Embryophyta</taxon>
        <taxon>Tracheophyta</taxon>
        <taxon>Spermatophyta</taxon>
        <taxon>Magnoliopsida</taxon>
        <taxon>eudicotyledons</taxon>
        <taxon>Gunneridae</taxon>
        <taxon>Pentapetalae</taxon>
        <taxon>rosids</taxon>
        <taxon>malvids</taxon>
        <taxon>Sapindales</taxon>
        <taxon>Rutaceae</taxon>
        <taxon>Aurantioideae</taxon>
        <taxon>Citrus</taxon>
    </lineage>
</organism>
<reference evidence="2" key="1">
    <citation type="journal article" date="2023" name="Hortic. Res.">
        <title>A chromosome-level phased genome enabling allele-level studies in sweet orange: a case study on citrus Huanglongbing tolerance.</title>
        <authorList>
            <person name="Wu B."/>
            <person name="Yu Q."/>
            <person name="Deng Z."/>
            <person name="Duan Y."/>
            <person name="Luo F."/>
            <person name="Gmitter F. Jr."/>
        </authorList>
    </citation>
    <scope>NUCLEOTIDE SEQUENCE [LARGE SCALE GENOMIC DNA]</scope>
    <source>
        <strain evidence="2">cv. Valencia</strain>
    </source>
</reference>
<dbReference type="EMBL" id="CM039176">
    <property type="protein sequence ID" value="KAH9717140.1"/>
    <property type="molecule type" value="Genomic_DNA"/>
</dbReference>
<dbReference type="Proteomes" id="UP000829398">
    <property type="component" value="Chromosome 7"/>
</dbReference>
<name>A0ACB8JHT4_CITSI</name>
<proteinExistence type="predicted"/>
<gene>
    <name evidence="1" type="ORF">KPL71_021715</name>
</gene>
<comment type="caution">
    <text evidence="1">The sequence shown here is derived from an EMBL/GenBank/DDBJ whole genome shotgun (WGS) entry which is preliminary data.</text>
</comment>
<accession>A0ACB8JHT4</accession>
<evidence type="ECO:0000313" key="2">
    <source>
        <dbReference type="Proteomes" id="UP000829398"/>
    </source>
</evidence>
<keyword evidence="2" id="KW-1185">Reference proteome</keyword>